<gene>
    <name evidence="2" type="ORF">KQ248_07475</name>
</gene>
<evidence type="ECO:0000259" key="1">
    <source>
        <dbReference type="Pfam" id="PF13946"/>
    </source>
</evidence>
<name>A0ABX8IYX1_9GAMM</name>
<accession>A0ABX8IYX1</accession>
<dbReference type="Pfam" id="PF13946">
    <property type="entry name" value="DUF4214"/>
    <property type="match status" value="1"/>
</dbReference>
<organism evidence="2 3">
    <name type="scientific">Stutzerimonas zhaodongensis</name>
    <dbReference type="NCBI Taxonomy" id="1176257"/>
    <lineage>
        <taxon>Bacteria</taxon>
        <taxon>Pseudomonadati</taxon>
        <taxon>Pseudomonadota</taxon>
        <taxon>Gammaproteobacteria</taxon>
        <taxon>Pseudomonadales</taxon>
        <taxon>Pseudomonadaceae</taxon>
        <taxon>Stutzerimonas</taxon>
    </lineage>
</organism>
<sequence length="468" mass="50499">MFYPVSLPLSGDPRIDGLLEAASPSLAMNRAIGTAALVTYSFLEQVPAPGSSPWTIAEFRPLNQVQRDGVNAMLAEISAVTGITFRQVDSGGLLRYGLDAGYTTADGMLANGYSRTDPFATDPASYVWLNHHVAEVAQLDVGYGRMLALHETAHGLGLKHPQHYGSYDSGPELPADLANARYTVMAYAGGSRNDLGELDILALKYLYGEPGMSAAEYNRIDVAGYLSDVAAWGSFFNDFISLSASSLRDTSPYIDAGTGDDVIRIIDLLGLEVQVVPVLDGGPGLDSLWVDVARSDVRLGKTADAPPSLDYNSSNGSGRAFIYLDQVERIRFSDTALALDVEDGPGKVFRLYQAAFDRTPDKGGLGYWIARNDAGLSLHDIGIAFIASREFAERYGHDTRDDVFINALYQNVLDRTGDPQGLAYWGHEIESGSHSRGEVLIGFSESLENVANLIGVIGQSIEYTYSPL</sequence>
<dbReference type="EMBL" id="CP076683">
    <property type="protein sequence ID" value="QWV18495.1"/>
    <property type="molecule type" value="Genomic_DNA"/>
</dbReference>
<dbReference type="Proteomes" id="UP000683436">
    <property type="component" value="Chromosome"/>
</dbReference>
<dbReference type="InterPro" id="IPR025282">
    <property type="entry name" value="DUF4214"/>
</dbReference>
<evidence type="ECO:0000313" key="3">
    <source>
        <dbReference type="Proteomes" id="UP000683436"/>
    </source>
</evidence>
<proteinExistence type="predicted"/>
<reference evidence="2 3" key="1">
    <citation type="submission" date="2021-06" db="EMBL/GenBank/DDBJ databases">
        <title>Microbial metabolic specificity influences pelagic lipid remineralization.</title>
        <authorList>
            <person name="Behrendt L."/>
            <person name="Hunter J.E."/>
            <person name="Alcolombri U."/>
            <person name="Smriga S."/>
            <person name="Mincer T."/>
            <person name="Lowenstein D.P."/>
            <person name="Peaudecerf F.J."/>
            <person name="Fernandez V.I."/>
            <person name="Fredricks H."/>
            <person name="Almblad H."/>
            <person name="Harrison J.J."/>
            <person name="Stocker R."/>
            <person name="Van Mooy B.A.S."/>
        </authorList>
    </citation>
    <scope>NUCLEOTIDE SEQUENCE [LARGE SCALE GENOMIC DNA]</scope>
    <source>
        <strain evidence="2 3">A252</strain>
    </source>
</reference>
<feature type="domain" description="DUF4214" evidence="1">
    <location>
        <begin position="384"/>
        <end position="452"/>
    </location>
</feature>
<dbReference type="RefSeq" id="WP_216707104.1">
    <property type="nucleotide sequence ID" value="NZ_CP076683.1"/>
</dbReference>
<evidence type="ECO:0000313" key="2">
    <source>
        <dbReference type="EMBL" id="QWV18495.1"/>
    </source>
</evidence>
<protein>
    <submittedName>
        <fullName evidence="2">DUF4214 domain-containing protein</fullName>
    </submittedName>
</protein>
<keyword evidence="3" id="KW-1185">Reference proteome</keyword>